<organism evidence="8 9">
    <name type="scientific">Pseudonocardia kongjuensis</name>
    <dbReference type="NCBI Taxonomy" id="102227"/>
    <lineage>
        <taxon>Bacteria</taxon>
        <taxon>Bacillati</taxon>
        <taxon>Actinomycetota</taxon>
        <taxon>Actinomycetes</taxon>
        <taxon>Pseudonocardiales</taxon>
        <taxon>Pseudonocardiaceae</taxon>
        <taxon>Pseudonocardia</taxon>
    </lineage>
</organism>
<gene>
    <name evidence="6" type="primary">glsA</name>
    <name evidence="8" type="ORF">GCM10009613_45860</name>
</gene>
<comment type="subunit">
    <text evidence="2 6">Homotetramer.</text>
</comment>
<dbReference type="Proteomes" id="UP001501414">
    <property type="component" value="Unassembled WGS sequence"/>
</dbReference>
<evidence type="ECO:0000313" key="9">
    <source>
        <dbReference type="Proteomes" id="UP001501414"/>
    </source>
</evidence>
<dbReference type="NCBIfam" id="TIGR03814">
    <property type="entry name" value="Gln_ase"/>
    <property type="match status" value="1"/>
</dbReference>
<keyword evidence="9" id="KW-1185">Reference proteome</keyword>
<comment type="similarity">
    <text evidence="1 6">Belongs to the glutaminase family.</text>
</comment>
<sequence length="419" mass="43852">MRTPVPDYLAEVLDGVAGDRSGAVADYIPDLAQADPEVLGVAVTTVAGRTYAAGDADVEFSIQSISKPFAYAAALADRGTEVVDATVGVEPSGEAFDELSLEGGTHRPKNPMINAGAIAVHHLLVGPDATGAARVERILDFFSELAGRRLSVDESVYRSEMDTADRNLAIAHMLRNYRVLGEPAAEVVDGYTRQCAVNVTVRDLAVMGATLANAGVHPVTGRRVVPADVARRTLSVMAGSGMYDGAGDWLVRVGIPAKSGVAGGLIGALPGQLGLATVSPRLDGHGNSVRGVAICERLSRDMGMHLMQAEPYGSTVLRGIRPDGDTTVVALQGVVQFSGAEAVLHRLAEMPVDDSEIVLDLSRVDRFSDVGRRMTLEGLRRLALDGHTVAVVDPDGVLPDPDLGDGTRPQVRSRPAGGG</sequence>
<evidence type="ECO:0000256" key="3">
    <source>
        <dbReference type="ARBA" id="ARBA00012918"/>
    </source>
</evidence>
<name>A0ABP4IPQ3_9PSEU</name>
<dbReference type="EC" id="3.5.1.2" evidence="3 6"/>
<dbReference type="EMBL" id="BAAAJK010000030">
    <property type="protein sequence ID" value="GAA1395703.1"/>
    <property type="molecule type" value="Genomic_DNA"/>
</dbReference>
<keyword evidence="6" id="KW-0007">Acetylation</keyword>
<dbReference type="InterPro" id="IPR015868">
    <property type="entry name" value="Glutaminase"/>
</dbReference>
<reference evidence="9" key="1">
    <citation type="journal article" date="2019" name="Int. J. Syst. Evol. Microbiol.">
        <title>The Global Catalogue of Microorganisms (GCM) 10K type strain sequencing project: providing services to taxonomists for standard genome sequencing and annotation.</title>
        <authorList>
            <consortium name="The Broad Institute Genomics Platform"/>
            <consortium name="The Broad Institute Genome Sequencing Center for Infectious Disease"/>
            <person name="Wu L."/>
            <person name="Ma J."/>
        </authorList>
    </citation>
    <scope>NUCLEOTIDE SEQUENCE [LARGE SCALE GENOMIC DNA]</scope>
    <source>
        <strain evidence="9">JCM 11896</strain>
    </source>
</reference>
<dbReference type="Pfam" id="PF04960">
    <property type="entry name" value="Glutaminase"/>
    <property type="match status" value="1"/>
</dbReference>
<feature type="region of interest" description="Disordered" evidence="7">
    <location>
        <begin position="395"/>
        <end position="419"/>
    </location>
</feature>
<evidence type="ECO:0000256" key="2">
    <source>
        <dbReference type="ARBA" id="ARBA00011881"/>
    </source>
</evidence>
<keyword evidence="4 6" id="KW-0378">Hydrolase</keyword>
<dbReference type="SUPFAM" id="SSF52091">
    <property type="entry name" value="SpoIIaa-like"/>
    <property type="match status" value="1"/>
</dbReference>
<feature type="compositionally biased region" description="Low complexity" evidence="7">
    <location>
        <begin position="395"/>
        <end position="406"/>
    </location>
</feature>
<comment type="catalytic activity">
    <reaction evidence="5 6">
        <text>L-glutamine + H2O = L-glutamate + NH4(+)</text>
        <dbReference type="Rhea" id="RHEA:15889"/>
        <dbReference type="ChEBI" id="CHEBI:15377"/>
        <dbReference type="ChEBI" id="CHEBI:28938"/>
        <dbReference type="ChEBI" id="CHEBI:29985"/>
        <dbReference type="ChEBI" id="CHEBI:58359"/>
        <dbReference type="EC" id="3.5.1.2"/>
    </reaction>
</comment>
<dbReference type="HAMAP" id="MF_00313">
    <property type="entry name" value="Glutaminase"/>
    <property type="match status" value="1"/>
</dbReference>
<dbReference type="Gene3D" id="3.40.710.10">
    <property type="entry name" value="DD-peptidase/beta-lactamase superfamily"/>
    <property type="match status" value="1"/>
</dbReference>
<comment type="caution">
    <text evidence="8">The sequence shown here is derived from an EMBL/GenBank/DDBJ whole genome shotgun (WGS) entry which is preliminary data.</text>
</comment>
<dbReference type="InterPro" id="IPR036513">
    <property type="entry name" value="STAS_dom_sf"/>
</dbReference>
<feature type="binding site" evidence="6">
    <location>
        <position position="160"/>
    </location>
    <ligand>
        <name>substrate</name>
    </ligand>
</feature>
<dbReference type="RefSeq" id="WP_344025890.1">
    <property type="nucleotide sequence ID" value="NZ_BAAAJK010000030.1"/>
</dbReference>
<feature type="binding site" evidence="6">
    <location>
        <position position="64"/>
    </location>
    <ligand>
        <name>substrate</name>
    </ligand>
</feature>
<accession>A0ABP4IPQ3</accession>
<feature type="binding site" evidence="6">
    <location>
        <position position="261"/>
    </location>
    <ligand>
        <name>substrate</name>
    </ligand>
</feature>
<feature type="binding site" evidence="6">
    <location>
        <position position="167"/>
    </location>
    <ligand>
        <name>substrate</name>
    </ligand>
</feature>
<dbReference type="SUPFAM" id="SSF56601">
    <property type="entry name" value="beta-lactamase/transpeptidase-like"/>
    <property type="match status" value="1"/>
</dbReference>
<evidence type="ECO:0000256" key="6">
    <source>
        <dbReference type="HAMAP-Rule" id="MF_00313"/>
    </source>
</evidence>
<dbReference type="Gene3D" id="3.30.750.24">
    <property type="entry name" value="STAS domain"/>
    <property type="match status" value="2"/>
</dbReference>
<proteinExistence type="inferred from homology"/>
<dbReference type="NCBIfam" id="NF002134">
    <property type="entry name" value="PRK00971.1-4"/>
    <property type="match status" value="1"/>
</dbReference>
<evidence type="ECO:0000256" key="5">
    <source>
        <dbReference type="ARBA" id="ARBA00049534"/>
    </source>
</evidence>
<dbReference type="InterPro" id="IPR012338">
    <property type="entry name" value="Beta-lactam/transpept-like"/>
</dbReference>
<feature type="binding site" evidence="6">
    <location>
        <position position="243"/>
    </location>
    <ligand>
        <name>substrate</name>
    </ligand>
</feature>
<feature type="binding site" evidence="6">
    <location>
        <position position="191"/>
    </location>
    <ligand>
        <name>substrate</name>
    </ligand>
</feature>
<evidence type="ECO:0000313" key="8">
    <source>
        <dbReference type="EMBL" id="GAA1395703.1"/>
    </source>
</evidence>
<dbReference type="PANTHER" id="PTHR12544:SF29">
    <property type="entry name" value="GLUTAMINASE"/>
    <property type="match status" value="1"/>
</dbReference>
<dbReference type="PANTHER" id="PTHR12544">
    <property type="entry name" value="GLUTAMINASE"/>
    <property type="match status" value="1"/>
</dbReference>
<evidence type="ECO:0000256" key="1">
    <source>
        <dbReference type="ARBA" id="ARBA00011076"/>
    </source>
</evidence>
<evidence type="ECO:0000256" key="7">
    <source>
        <dbReference type="SAM" id="MobiDB-lite"/>
    </source>
</evidence>
<evidence type="ECO:0000256" key="4">
    <source>
        <dbReference type="ARBA" id="ARBA00022801"/>
    </source>
</evidence>
<feature type="binding site" evidence="6">
    <location>
        <position position="114"/>
    </location>
    <ligand>
        <name>substrate</name>
    </ligand>
</feature>
<protein>
    <recommendedName>
        <fullName evidence="3 6">Glutaminase</fullName>
        <ecNumber evidence="3 6">3.5.1.2</ecNumber>
    </recommendedName>
</protein>